<dbReference type="GO" id="GO:0031201">
    <property type="term" value="C:SNARE complex"/>
    <property type="evidence" value="ECO:0007669"/>
    <property type="project" value="TreeGrafter"/>
</dbReference>
<dbReference type="SUPFAM" id="SSF47661">
    <property type="entry name" value="t-snare proteins"/>
    <property type="match status" value="1"/>
</dbReference>
<feature type="compositionally biased region" description="Polar residues" evidence="7">
    <location>
        <begin position="1126"/>
        <end position="1136"/>
    </location>
</feature>
<dbReference type="GO" id="GO:0006906">
    <property type="term" value="P:vesicle fusion"/>
    <property type="evidence" value="ECO:0007669"/>
    <property type="project" value="TreeGrafter"/>
</dbReference>
<keyword evidence="3 8" id="KW-0812">Transmembrane</keyword>
<name>A0A4S4MZW2_9APHY</name>
<comment type="subcellular location">
    <subcellularLocation>
        <location evidence="1">Membrane</location>
        <topology evidence="1">Single-pass type IV membrane protein</topology>
    </subcellularLocation>
</comment>
<dbReference type="InterPro" id="IPR010989">
    <property type="entry name" value="SNARE"/>
</dbReference>
<evidence type="ECO:0000256" key="8">
    <source>
        <dbReference type="SAM" id="Phobius"/>
    </source>
</evidence>
<evidence type="ECO:0000313" key="11">
    <source>
        <dbReference type="Proteomes" id="UP000308730"/>
    </source>
</evidence>
<comment type="caution">
    <text evidence="10">The sequence shown here is derived from an EMBL/GenBank/DDBJ whole genome shotgun (WGS) entry which is preliminary data.</text>
</comment>
<dbReference type="CDD" id="cd00179">
    <property type="entry name" value="SynN"/>
    <property type="match status" value="1"/>
</dbReference>
<evidence type="ECO:0000313" key="10">
    <source>
        <dbReference type="EMBL" id="THH32104.1"/>
    </source>
</evidence>
<feature type="compositionally biased region" description="Polar residues" evidence="7">
    <location>
        <begin position="1109"/>
        <end position="1119"/>
    </location>
</feature>
<dbReference type="GO" id="GO:0000149">
    <property type="term" value="F:SNARE binding"/>
    <property type="evidence" value="ECO:0007669"/>
    <property type="project" value="TreeGrafter"/>
</dbReference>
<feature type="region of interest" description="Disordered" evidence="7">
    <location>
        <begin position="1015"/>
        <end position="1040"/>
    </location>
</feature>
<feature type="transmembrane region" description="Helical" evidence="8">
    <location>
        <begin position="1384"/>
        <end position="1405"/>
    </location>
</feature>
<feature type="region of interest" description="Disordered" evidence="7">
    <location>
        <begin position="119"/>
        <end position="141"/>
    </location>
</feature>
<keyword evidence="11" id="KW-1185">Reference proteome</keyword>
<evidence type="ECO:0000256" key="3">
    <source>
        <dbReference type="ARBA" id="ARBA00022692"/>
    </source>
</evidence>
<evidence type="ECO:0000256" key="7">
    <source>
        <dbReference type="SAM" id="MobiDB-lite"/>
    </source>
</evidence>
<feature type="compositionally biased region" description="Low complexity" evidence="7">
    <location>
        <begin position="1062"/>
        <end position="1075"/>
    </location>
</feature>
<dbReference type="OrthoDB" id="1933281at2759"/>
<dbReference type="InterPro" id="IPR013665">
    <property type="entry name" value="Sfi1_dom"/>
</dbReference>
<feature type="region of interest" description="Disordered" evidence="7">
    <location>
        <begin position="1061"/>
        <end position="1144"/>
    </location>
</feature>
<dbReference type="Pfam" id="PF00804">
    <property type="entry name" value="Syntaxin"/>
    <property type="match status" value="1"/>
</dbReference>
<dbReference type="GO" id="GO:0006887">
    <property type="term" value="P:exocytosis"/>
    <property type="evidence" value="ECO:0007669"/>
    <property type="project" value="TreeGrafter"/>
</dbReference>
<sequence>MSRFTPARTSSPVRRQPPQPAAPTLARNLLNESRSSAHSIPELIALTPEETEFIDAVIERAPPSATTFLTVFKAYNDLLQERGVDPQDEVIYYGKLLKLGNVKGKNWGDKWQAVKDQQIGGAPSTSSGLRNPPHRIPTTAPSRAQVLTKLAGALKRVERDDDAFTLHSHQDDTETVATTTPAPDLEQDEPTPYLRTPRFVRRPTSPTPTTNSLRLHTGPPATSATPTPIVQPLARRAVQHGTPVTPPVWDAETSESTTDTPGSTIPPSYGAATRGHDAPQRPSSYTPLRALAKAHLHSKASVKDDGSVSPVVRHAAPASAKEVISKARERRGTVLNEDDAWNKVKMAQDEKAADQFREDRLVERCWEVWKQGYQWISTTNEQIAEARENLVLRLAIHKWRTRTAGHKDLYDRIATLSDNRRLRLALQIWKAKLREKKQTQWRVDMRSRMKLVKDNHERNIVHDVWAKWKQGHQTHLSDQHFTTKLAIRFLTRWRTRLTGLDQLDAAGEHFVSVKESMTMERSWHVWRGAMHMTRTERTMADRVTLRVLSTAMQVWKNRMNQHQVADQVYDVAVLKRSLRSWKTSQDRIRSLERRADKHINRQNDVLVRAVTRVWKAHERGKLLERVMTVRLLKQAWTTWQARIQSQRGLEDMAMAFCTRSSSALASTSVQRWRQVHATHRNANAFAVHYHSAQLSFRMLLMWRLQLRQKLKLTKQARIAEKFFVMRGAFRSWLVKLAERKRERTVKEFERKVLERYFEDWKAIALRQRELKFGEEIVQQRVALRIMSSTLTHWTNTVADHKFRELETAQRFEQGVATAAFKKWKDLCIRHVEELSLMESYQDVKREEHMRRMFYRWLAAARKSRHRRLLLLEREEQLKMTVVASAWDKWRERFQDTRLQPMADNFVLQGQKNLVFRAFGIWHSKSMSLPAVRFHASHTKASVWKIWRNAMPKALQFKQARDMERNSVLSRAFDKWLQAYRTKIALKAVARARYLRLPTAAPRQSTQPIRPVQLPVASSSTTVFPRRIPRPANDGDEGDEPISAAAAARPFRARSGIASLLTSKARSASPERASSPPFKPSMGSSRTKASVTARSRTREAQRQQEGGGTPQQSHEMSSVYTPVRITPDTNGASNGGSSDLLDKGPDPVAADFYTEITAIQDSIQQFNTNVQRISQLQQRSLNNAGDGDQQNNAVLEDLTTQTRDLGNSIKSRIQKIESQPAQSGEDIRMRQNRISFARTKFVESLQNYQQVERDYRAKYKQRVERQFKIVKPDATPEEVNAVVNDVQGGGDQIFAQALTSSTRYGESRAAYREVQDRHEDIRRIERTLEELAQLFNDMSTLVNQQDDSIQNIQTAAGRVEADTEAGLTQTEKAVKSARSARRKRWICFFIFIIILAIIGIAVGVTVGKK</sequence>
<dbReference type="Pfam" id="PF05739">
    <property type="entry name" value="SNARE"/>
    <property type="match status" value="1"/>
</dbReference>
<feature type="region of interest" description="Disordered" evidence="7">
    <location>
        <begin position="241"/>
        <end position="283"/>
    </location>
</feature>
<evidence type="ECO:0000256" key="5">
    <source>
        <dbReference type="ARBA" id="ARBA00023054"/>
    </source>
</evidence>
<evidence type="ECO:0000259" key="9">
    <source>
        <dbReference type="PROSITE" id="PS50192"/>
    </source>
</evidence>
<evidence type="ECO:0000256" key="1">
    <source>
        <dbReference type="ARBA" id="ARBA00004211"/>
    </source>
</evidence>
<dbReference type="SMART" id="SM00503">
    <property type="entry name" value="SynN"/>
    <property type="match status" value="1"/>
</dbReference>
<feature type="compositionally biased region" description="Polar residues" evidence="7">
    <location>
        <begin position="1081"/>
        <end position="1093"/>
    </location>
</feature>
<dbReference type="PROSITE" id="PS50192">
    <property type="entry name" value="T_SNARE"/>
    <property type="match status" value="1"/>
</dbReference>
<dbReference type="PANTHER" id="PTHR19957:SF307">
    <property type="entry name" value="PROTEIN SSO1-RELATED"/>
    <property type="match status" value="1"/>
</dbReference>
<dbReference type="FunFam" id="1.20.58.70:FF:000008">
    <property type="entry name" value="Syntaxin family protein"/>
    <property type="match status" value="1"/>
</dbReference>
<dbReference type="Pfam" id="PF08457">
    <property type="entry name" value="Sfi1"/>
    <property type="match status" value="2"/>
</dbReference>
<keyword evidence="5" id="KW-0175">Coiled coil</keyword>
<feature type="compositionally biased region" description="Polar residues" evidence="7">
    <location>
        <begin position="254"/>
        <end position="266"/>
    </location>
</feature>
<accession>A0A4S4MZW2</accession>
<keyword evidence="6 8" id="KW-0472">Membrane</keyword>
<dbReference type="GO" id="GO:0048278">
    <property type="term" value="P:vesicle docking"/>
    <property type="evidence" value="ECO:0007669"/>
    <property type="project" value="TreeGrafter"/>
</dbReference>
<dbReference type="GO" id="GO:0005886">
    <property type="term" value="C:plasma membrane"/>
    <property type="evidence" value="ECO:0007669"/>
    <property type="project" value="TreeGrafter"/>
</dbReference>
<dbReference type="InterPro" id="IPR000727">
    <property type="entry name" value="T_SNARE_dom"/>
</dbReference>
<gene>
    <name evidence="10" type="ORF">EUX98_g2082</name>
</gene>
<protein>
    <recommendedName>
        <fullName evidence="9">t-SNARE coiled-coil homology domain-containing protein</fullName>
    </recommendedName>
</protein>
<keyword evidence="4 8" id="KW-1133">Transmembrane helix</keyword>
<feature type="region of interest" description="Disordered" evidence="7">
    <location>
        <begin position="1"/>
        <end position="23"/>
    </location>
</feature>
<feature type="domain" description="T-SNARE coiled-coil homology" evidence="9">
    <location>
        <begin position="1310"/>
        <end position="1372"/>
    </location>
</feature>
<dbReference type="Proteomes" id="UP000308730">
    <property type="component" value="Unassembled WGS sequence"/>
</dbReference>
<dbReference type="InterPro" id="IPR006011">
    <property type="entry name" value="Syntaxin_N"/>
</dbReference>
<proteinExistence type="inferred from homology"/>
<evidence type="ECO:0000256" key="4">
    <source>
        <dbReference type="ARBA" id="ARBA00022989"/>
    </source>
</evidence>
<evidence type="ECO:0000256" key="2">
    <source>
        <dbReference type="ARBA" id="ARBA00009063"/>
    </source>
</evidence>
<dbReference type="CDD" id="cd15849">
    <property type="entry name" value="SNARE_Sso1"/>
    <property type="match status" value="1"/>
</dbReference>
<dbReference type="Gene3D" id="1.20.58.70">
    <property type="match status" value="1"/>
</dbReference>
<dbReference type="SMART" id="SM00397">
    <property type="entry name" value="t_SNARE"/>
    <property type="match status" value="1"/>
</dbReference>
<dbReference type="InterPro" id="IPR045242">
    <property type="entry name" value="Syntaxin"/>
</dbReference>
<reference evidence="10 11" key="1">
    <citation type="submission" date="2019-02" db="EMBL/GenBank/DDBJ databases">
        <title>Genome sequencing of the rare red list fungi Antrodiella citrinella (Flaviporus citrinellus).</title>
        <authorList>
            <person name="Buettner E."/>
            <person name="Kellner H."/>
        </authorList>
    </citation>
    <scope>NUCLEOTIDE SEQUENCE [LARGE SCALE GENOMIC DNA]</scope>
    <source>
        <strain evidence="10 11">DSM 108506</strain>
    </source>
</reference>
<feature type="region of interest" description="Disordered" evidence="7">
    <location>
        <begin position="164"/>
        <end position="225"/>
    </location>
</feature>
<dbReference type="GO" id="GO:0006886">
    <property type="term" value="P:intracellular protein transport"/>
    <property type="evidence" value="ECO:0007669"/>
    <property type="project" value="TreeGrafter"/>
</dbReference>
<dbReference type="EMBL" id="SGPM01000029">
    <property type="protein sequence ID" value="THH32104.1"/>
    <property type="molecule type" value="Genomic_DNA"/>
</dbReference>
<dbReference type="GO" id="GO:0012505">
    <property type="term" value="C:endomembrane system"/>
    <property type="evidence" value="ECO:0007669"/>
    <property type="project" value="TreeGrafter"/>
</dbReference>
<dbReference type="GO" id="GO:0005484">
    <property type="term" value="F:SNAP receptor activity"/>
    <property type="evidence" value="ECO:0007669"/>
    <property type="project" value="TreeGrafter"/>
</dbReference>
<comment type="similarity">
    <text evidence="2">Belongs to the syntaxin family.</text>
</comment>
<organism evidence="10 11">
    <name type="scientific">Antrodiella citrinella</name>
    <dbReference type="NCBI Taxonomy" id="2447956"/>
    <lineage>
        <taxon>Eukaryota</taxon>
        <taxon>Fungi</taxon>
        <taxon>Dikarya</taxon>
        <taxon>Basidiomycota</taxon>
        <taxon>Agaricomycotina</taxon>
        <taxon>Agaricomycetes</taxon>
        <taxon>Polyporales</taxon>
        <taxon>Steccherinaceae</taxon>
        <taxon>Antrodiella</taxon>
    </lineage>
</organism>
<dbReference type="PANTHER" id="PTHR19957">
    <property type="entry name" value="SYNTAXIN"/>
    <property type="match status" value="1"/>
</dbReference>
<evidence type="ECO:0000256" key="6">
    <source>
        <dbReference type="ARBA" id="ARBA00023136"/>
    </source>
</evidence>